<dbReference type="GO" id="GO:1902936">
    <property type="term" value="F:phosphatidylinositol bisphosphate binding"/>
    <property type="evidence" value="ECO:0007669"/>
    <property type="project" value="TreeGrafter"/>
</dbReference>
<dbReference type="SUPFAM" id="SSF46938">
    <property type="entry name" value="CRAL/TRIO N-terminal domain"/>
    <property type="match status" value="1"/>
</dbReference>
<evidence type="ECO:0000313" key="3">
    <source>
        <dbReference type="Proteomes" id="UP001153620"/>
    </source>
</evidence>
<evidence type="ECO:0000259" key="1">
    <source>
        <dbReference type="PROSITE" id="PS50191"/>
    </source>
</evidence>
<dbReference type="PROSITE" id="PS50191">
    <property type="entry name" value="CRAL_TRIO"/>
    <property type="match status" value="1"/>
</dbReference>
<reference evidence="2" key="2">
    <citation type="submission" date="2022-10" db="EMBL/GenBank/DDBJ databases">
        <authorList>
            <consortium name="ENA_rothamsted_submissions"/>
            <consortium name="culmorum"/>
            <person name="King R."/>
        </authorList>
    </citation>
    <scope>NUCLEOTIDE SEQUENCE</scope>
</reference>
<dbReference type="OrthoDB" id="6682367at2759"/>
<dbReference type="CDD" id="cd00170">
    <property type="entry name" value="SEC14"/>
    <property type="match status" value="1"/>
</dbReference>
<dbReference type="GO" id="GO:0016020">
    <property type="term" value="C:membrane"/>
    <property type="evidence" value="ECO:0007669"/>
    <property type="project" value="TreeGrafter"/>
</dbReference>
<protein>
    <recommendedName>
        <fullName evidence="1">CRAL-TRIO domain-containing protein</fullName>
    </recommendedName>
</protein>
<proteinExistence type="predicted"/>
<feature type="domain" description="CRAL-TRIO" evidence="1">
    <location>
        <begin position="84"/>
        <end position="242"/>
    </location>
</feature>
<dbReference type="PANTHER" id="PTHR10174:SF208">
    <property type="entry name" value="CRAL-TRIO DOMAIN-CONTAINING PROTEIN DDB_G0278031"/>
    <property type="match status" value="1"/>
</dbReference>
<dbReference type="SMART" id="SM00516">
    <property type="entry name" value="SEC14"/>
    <property type="match status" value="1"/>
</dbReference>
<keyword evidence="3" id="KW-1185">Reference proteome</keyword>
<dbReference type="Proteomes" id="UP001153620">
    <property type="component" value="Chromosome 2"/>
</dbReference>
<gene>
    <name evidence="2" type="ORF">CHIRRI_LOCUS8110</name>
</gene>
<dbReference type="AlphaFoldDB" id="A0A9N9RYH9"/>
<dbReference type="Gene3D" id="3.40.525.10">
    <property type="entry name" value="CRAL-TRIO lipid binding domain"/>
    <property type="match status" value="1"/>
</dbReference>
<dbReference type="PANTHER" id="PTHR10174">
    <property type="entry name" value="ALPHA-TOCOPHEROL TRANSFER PROTEIN-RELATED"/>
    <property type="match status" value="1"/>
</dbReference>
<accession>A0A9N9RYH9</accession>
<dbReference type="SUPFAM" id="SSF52087">
    <property type="entry name" value="CRAL/TRIO domain"/>
    <property type="match status" value="1"/>
</dbReference>
<sequence>MLNMSNKITDIDIRGKQSLELFKSWLAKHRFLKYTGTDSIDDLLMFYLRVKKFSMQKTFESFEFTIPFIHSHPDWFLNPGPADYEFTDKANSPLIFLKNLDSEKRRIYIYKMKNFENFDNIEFLRRYFLTPLLCMFDMDVQLNGVVVVVDFSDVNLGKVRKIPIQQIYDAMKLSKYGLVRLQQLNIIGFPSFLKPIFEFAKIFTSAKILGRMNFINDVTELTKHMDVSVLPKEYGGSSVEFQDYEAFKFGIAYMNKIHKFDVNFSKIQEYENVGSFRKLEID</sequence>
<dbReference type="InterPro" id="IPR001251">
    <property type="entry name" value="CRAL-TRIO_dom"/>
</dbReference>
<name>A0A9N9RYH9_9DIPT</name>
<dbReference type="Pfam" id="PF00650">
    <property type="entry name" value="CRAL_TRIO"/>
    <property type="match status" value="1"/>
</dbReference>
<dbReference type="EMBL" id="OU895878">
    <property type="protein sequence ID" value="CAG9805235.1"/>
    <property type="molecule type" value="Genomic_DNA"/>
</dbReference>
<dbReference type="InterPro" id="IPR036273">
    <property type="entry name" value="CRAL/TRIO_N_dom_sf"/>
</dbReference>
<dbReference type="InterPro" id="IPR036865">
    <property type="entry name" value="CRAL-TRIO_dom_sf"/>
</dbReference>
<reference evidence="2" key="1">
    <citation type="submission" date="2022-01" db="EMBL/GenBank/DDBJ databases">
        <authorList>
            <person name="King R."/>
        </authorList>
    </citation>
    <scope>NUCLEOTIDE SEQUENCE</scope>
</reference>
<evidence type="ECO:0000313" key="2">
    <source>
        <dbReference type="EMBL" id="CAG9805235.1"/>
    </source>
</evidence>
<organism evidence="2 3">
    <name type="scientific">Chironomus riparius</name>
    <dbReference type="NCBI Taxonomy" id="315576"/>
    <lineage>
        <taxon>Eukaryota</taxon>
        <taxon>Metazoa</taxon>
        <taxon>Ecdysozoa</taxon>
        <taxon>Arthropoda</taxon>
        <taxon>Hexapoda</taxon>
        <taxon>Insecta</taxon>
        <taxon>Pterygota</taxon>
        <taxon>Neoptera</taxon>
        <taxon>Endopterygota</taxon>
        <taxon>Diptera</taxon>
        <taxon>Nematocera</taxon>
        <taxon>Chironomoidea</taxon>
        <taxon>Chironomidae</taxon>
        <taxon>Chironominae</taxon>
        <taxon>Chironomus</taxon>
    </lineage>
</organism>